<evidence type="ECO:0000256" key="2">
    <source>
        <dbReference type="SAM" id="Phobius"/>
    </source>
</evidence>
<keyword evidence="2" id="KW-0472">Membrane</keyword>
<reference evidence="4 5" key="1">
    <citation type="submission" date="2017-01" db="EMBL/GenBank/DDBJ databases">
        <authorList>
            <person name="Varghese N."/>
            <person name="Submissions S."/>
        </authorList>
    </citation>
    <scope>NUCLEOTIDE SEQUENCE [LARGE SCALE GENOMIC DNA]</scope>
    <source>
        <strain evidence="4 5">ATCC 23464</strain>
    </source>
</reference>
<dbReference type="PANTHER" id="PTHR43308">
    <property type="entry name" value="OUTER MEMBRANE PROTEIN ALPHA-RELATED"/>
    <property type="match status" value="1"/>
</dbReference>
<dbReference type="InterPro" id="IPR051465">
    <property type="entry name" value="Cell_Envelope_Struct_Comp"/>
</dbReference>
<dbReference type="Gene3D" id="2.160.20.110">
    <property type="match status" value="2"/>
</dbReference>
<evidence type="ECO:0000313" key="4">
    <source>
        <dbReference type="EMBL" id="SIQ85778.1"/>
    </source>
</evidence>
<dbReference type="RefSeq" id="WP_068585091.1">
    <property type="nucleotide sequence ID" value="NZ_FTNK01000004.1"/>
</dbReference>
<feature type="domain" description="SLH" evidence="3">
    <location>
        <begin position="1209"/>
        <end position="1272"/>
    </location>
</feature>
<dbReference type="Pfam" id="PF09479">
    <property type="entry name" value="Flg_new"/>
    <property type="match status" value="3"/>
</dbReference>
<dbReference type="InterPro" id="IPR001119">
    <property type="entry name" value="SLH_dom"/>
</dbReference>
<accession>A0ABY1JVV3</accession>
<dbReference type="InterPro" id="IPR042229">
    <property type="entry name" value="Listeria/Bacterioides_rpt_sf"/>
</dbReference>
<protein>
    <submittedName>
        <fullName evidence="4">Listeria/Bacterioides repeat-containing protein</fullName>
    </submittedName>
</protein>
<dbReference type="Gene3D" id="2.60.40.4270">
    <property type="entry name" value="Listeria-Bacteroides repeat domain"/>
    <property type="match status" value="3"/>
</dbReference>
<keyword evidence="2" id="KW-0812">Transmembrane</keyword>
<keyword evidence="5" id="KW-1185">Reference proteome</keyword>
<feature type="domain" description="SLH" evidence="3">
    <location>
        <begin position="1093"/>
        <end position="1156"/>
    </location>
</feature>
<keyword evidence="2" id="KW-1133">Transmembrane helix</keyword>
<dbReference type="PROSITE" id="PS51272">
    <property type="entry name" value="SLH"/>
    <property type="match status" value="3"/>
</dbReference>
<dbReference type="EMBL" id="FTNK01000004">
    <property type="protein sequence ID" value="SIQ85778.1"/>
    <property type="molecule type" value="Genomic_DNA"/>
</dbReference>
<feature type="transmembrane region" description="Helical" evidence="2">
    <location>
        <begin position="9"/>
        <end position="28"/>
    </location>
</feature>
<comment type="caution">
    <text evidence="4">The sequence shown here is derived from an EMBL/GenBank/DDBJ whole genome shotgun (WGS) entry which is preliminary data.</text>
</comment>
<organism evidence="4 5">
    <name type="scientific">Paenibacillus macquariensis</name>
    <dbReference type="NCBI Taxonomy" id="948756"/>
    <lineage>
        <taxon>Bacteria</taxon>
        <taxon>Bacillati</taxon>
        <taxon>Bacillota</taxon>
        <taxon>Bacilli</taxon>
        <taxon>Bacillales</taxon>
        <taxon>Paenibacillaceae</taxon>
        <taxon>Paenibacillus</taxon>
    </lineage>
</organism>
<comment type="subcellular location">
    <subcellularLocation>
        <location evidence="1">Cell envelope</location>
    </subcellularLocation>
</comment>
<evidence type="ECO:0000256" key="1">
    <source>
        <dbReference type="ARBA" id="ARBA00004196"/>
    </source>
</evidence>
<gene>
    <name evidence="4" type="ORF">SAMN05421578_104367</name>
</gene>
<evidence type="ECO:0000259" key="3">
    <source>
        <dbReference type="PROSITE" id="PS51272"/>
    </source>
</evidence>
<dbReference type="Pfam" id="PF07550">
    <property type="entry name" value="Shr-like_HID"/>
    <property type="match status" value="2"/>
</dbReference>
<evidence type="ECO:0000313" key="5">
    <source>
        <dbReference type="Proteomes" id="UP000186666"/>
    </source>
</evidence>
<dbReference type="Proteomes" id="UP000186666">
    <property type="component" value="Unassembled WGS sequence"/>
</dbReference>
<dbReference type="InterPro" id="IPR011432">
    <property type="entry name" value="Shr-like_HID"/>
</dbReference>
<dbReference type="NCBIfam" id="TIGR02543">
    <property type="entry name" value="List_Bact_rpt"/>
    <property type="match status" value="3"/>
</dbReference>
<dbReference type="InterPro" id="IPR013378">
    <property type="entry name" value="InlB-like_B-rpt"/>
</dbReference>
<dbReference type="InterPro" id="IPR011493">
    <property type="entry name" value="GLUG"/>
</dbReference>
<dbReference type="Pfam" id="PF00395">
    <property type="entry name" value="SLH"/>
    <property type="match status" value="3"/>
</dbReference>
<dbReference type="PANTHER" id="PTHR43308:SF5">
    <property type="entry name" value="S-LAYER PROTEIN _ PEPTIDOGLYCAN ENDO-BETA-N-ACETYLGLUCOSAMINIDASE"/>
    <property type="match status" value="1"/>
</dbReference>
<proteinExistence type="predicted"/>
<name>A0ABY1JVV3_9BACL</name>
<sequence length="1273" mass="135829">MHSVYKRGISIILVMLMVVGGLNGLFIGGGKTYAAGGFAGGTGTINDPYQIATADQLDEVRNHLEFGNYFELTANIDLSGYTTGDGWKPIGDSRYGFQGNMDGNGFKITNLTINRPNDHIVGLFGQTTSRSSFTNIMLENIRVQGNYNVGGLVGISWGSIRNSYTTGTINGVAYVGGLVGGNCGSISNSYSTGSVSGTEGVVGGLAGSSVGTSISNSYATGSVTGPSDLGGLIGYNLVTVSNSFYDSGTTGQADTRKGDGKTTVEMKTQSTYSSWNFNSEWYMLPGQYPQLWALTSLTKGIEIGKTKLSNIANGMEYSLNGGQYIEITDTSIDITVNVGNTISVRVTAAPSSAKTLTVDRTDIRGLTPPVLSEDTENNYRAIDTEITFTDDPVWSGLITAVTDGVTPLVKETQYTIDAGKITIKADVLAKGNHSIKITATGYDDAVVNQQIMLYSSPVLTADTENNYTVNSIDIMFVDDSVWRGVITAVTDGVTPLVKGTQYTTDNGKIIIKAGVLSLGDHKITVTATNYDDTVVNQSVGHFFTGEGTGSLSHPYLIATDDQLNEVRLHLEEGIYYKLTADIDLMDYAAGDGWMPIGKEYYNEFKGNMDGNGFKITNLKINKTNSDSVGLFGRIGYEGKISNLSLENISVIGSNSYSVGGLAGYNGGTINNSYTTGITKGLNDIGGLVGTNYGTISNSYSTVNVNGVSRVGGLAGSNQGAISNSYAIGIVKGTSEVGGLVGNNRGEISTSFYDKATTEQLDTEKGDGKTTEEMKMQSSYGSWLNFSNVWAIDPQRNNGYPHLRAFYLNVTYDGNGHTDGSVPMDSKSYTKEEPVSVIANTGNLGKEGYTFAGWNTLANGSGINYEPAATFKITEKNITLYAKWTLNNSPIIKYTVSYEVYGGSAVANVKVDYNTTITEPTAPTKANYSFGGWYKESELTNKWDFTTDKVIGDTMLYAKWTLNNSPIIQYTVSYEVYGGSTVANVNADYNTTITEPTAPTKANYSFGGWYKESELTNKWDFTTDKVIGDTTLFAKWTFNNSSNNGGGGSIPAPTPTPTVPTEAPPITPTPKPFFNEKVNNDVIKALVEKANTAPAVTFKDVPASAPNARAIELAAKLGIIKGNTDGSFHANATITRAEFATMLVRALGLTSEGTSSFKDTKGHWAADTIVTLQASGIINGYVDGTFKPNQTITRAEIVAMLSKVMNTTLVKNDKFNDISGNWAEAEIATLSDMGIVKGSTDGSFKPNSNATRADSLVMILRMLNASLGGSLDID</sequence>
<feature type="domain" description="SLH" evidence="3">
    <location>
        <begin position="1157"/>
        <end position="1208"/>
    </location>
</feature>
<dbReference type="Pfam" id="PF07581">
    <property type="entry name" value="Glug"/>
    <property type="match status" value="1"/>
</dbReference>